<feature type="compositionally biased region" description="Polar residues" evidence="1">
    <location>
        <begin position="140"/>
        <end position="156"/>
    </location>
</feature>
<feature type="compositionally biased region" description="Low complexity" evidence="1">
    <location>
        <begin position="269"/>
        <end position="289"/>
    </location>
</feature>
<comment type="caution">
    <text evidence="2">The sequence shown here is derived from an EMBL/GenBank/DDBJ whole genome shotgun (WGS) entry which is preliminary data.</text>
</comment>
<protein>
    <submittedName>
        <fullName evidence="2">Uncharacterized protein</fullName>
    </submittedName>
</protein>
<accession>A0A919KFT9</accession>
<name>A0A919KFT9_9ACTN</name>
<evidence type="ECO:0000313" key="2">
    <source>
        <dbReference type="EMBL" id="GHG73110.1"/>
    </source>
</evidence>
<organism evidence="2 3">
    <name type="scientific">Streptomyces capoamus</name>
    <dbReference type="NCBI Taxonomy" id="68183"/>
    <lineage>
        <taxon>Bacteria</taxon>
        <taxon>Bacillati</taxon>
        <taxon>Actinomycetota</taxon>
        <taxon>Actinomycetes</taxon>
        <taxon>Kitasatosporales</taxon>
        <taxon>Streptomycetaceae</taxon>
        <taxon>Streptomyces</taxon>
    </lineage>
</organism>
<feature type="region of interest" description="Disordered" evidence="1">
    <location>
        <begin position="1"/>
        <end position="22"/>
    </location>
</feature>
<feature type="compositionally biased region" description="Pro residues" evidence="1">
    <location>
        <begin position="164"/>
        <end position="190"/>
    </location>
</feature>
<evidence type="ECO:0000313" key="3">
    <source>
        <dbReference type="Proteomes" id="UP000619355"/>
    </source>
</evidence>
<feature type="region of interest" description="Disordered" evidence="1">
    <location>
        <begin position="262"/>
        <end position="294"/>
    </location>
</feature>
<sequence>MTAGHENPRGAGSADSAGRRGEYGGMDALMAAITGDPLPEEARLDPAFLAEHRSAEADLAVLRDGLARLARALTGEAVAGAAEAPQEPVARGRVPGGPAPQGPGPASQESASGGPAPEGPVSRAPLPQQPAPRQDAPQGHVSQESAQRQAVQQESAPRQAVPQKPAPQEPVPQEPAPQQPVPQEPAPQEPVPGVSMSVRSPVRRPRGRSRLGGPRGSRPTRPGRPSGARRALRVTLGSLAGAAAFSLALGLGWLVTQNGVGADDRGGDSAKSAASAEGGADGPDAASGGRPAEPERALACTRLLVEGTVTKVERDEGASGSRVTLAVTRSYEPAHGPAEARLLLGAGTRPAPRPGQHVLAGVGRDERYASLWAVGPARVSEARAWIMEALPASRTLSCPSAGAP</sequence>
<dbReference type="AlphaFoldDB" id="A0A919KFT9"/>
<gene>
    <name evidence="2" type="ORF">GCM10018980_69300</name>
</gene>
<feature type="compositionally biased region" description="Low complexity" evidence="1">
    <location>
        <begin position="216"/>
        <end position="229"/>
    </location>
</feature>
<feature type="region of interest" description="Disordered" evidence="1">
    <location>
        <begin position="78"/>
        <end position="229"/>
    </location>
</feature>
<reference evidence="3" key="1">
    <citation type="journal article" date="2019" name="Int. J. Syst. Evol. Microbiol.">
        <title>The Global Catalogue of Microorganisms (GCM) 10K type strain sequencing project: providing services to taxonomists for standard genome sequencing and annotation.</title>
        <authorList>
            <consortium name="The Broad Institute Genomics Platform"/>
            <consortium name="The Broad Institute Genome Sequencing Center for Infectious Disease"/>
            <person name="Wu L."/>
            <person name="Ma J."/>
        </authorList>
    </citation>
    <scope>NUCLEOTIDE SEQUENCE [LARGE SCALE GENOMIC DNA]</scope>
    <source>
        <strain evidence="3">JCM 4253</strain>
    </source>
</reference>
<dbReference type="Proteomes" id="UP000619355">
    <property type="component" value="Unassembled WGS sequence"/>
</dbReference>
<evidence type="ECO:0000256" key="1">
    <source>
        <dbReference type="SAM" id="MobiDB-lite"/>
    </source>
</evidence>
<proteinExistence type="predicted"/>
<feature type="compositionally biased region" description="Low complexity" evidence="1">
    <location>
        <begin position="191"/>
        <end position="200"/>
    </location>
</feature>
<keyword evidence="3" id="KW-1185">Reference proteome</keyword>
<dbReference type="EMBL" id="BNBF01000032">
    <property type="protein sequence ID" value="GHG73110.1"/>
    <property type="molecule type" value="Genomic_DNA"/>
</dbReference>